<reference evidence="2 3" key="1">
    <citation type="submission" date="2017-09" db="EMBL/GenBank/DDBJ databases">
        <title>Depth-based differentiation of microbial function through sediment-hosted aquifers and enrichment of novel symbionts in the deep terrestrial subsurface.</title>
        <authorList>
            <person name="Probst A.J."/>
            <person name="Ladd B."/>
            <person name="Jarett J.K."/>
            <person name="Geller-Mcgrath D.E."/>
            <person name="Sieber C.M."/>
            <person name="Emerson J.B."/>
            <person name="Anantharaman K."/>
            <person name="Thomas B.C."/>
            <person name="Malmstrom R."/>
            <person name="Stieglmeier M."/>
            <person name="Klingl A."/>
            <person name="Woyke T."/>
            <person name="Ryan C.M."/>
            <person name="Banfield J.F."/>
        </authorList>
    </citation>
    <scope>NUCLEOTIDE SEQUENCE [LARGE SCALE GENOMIC DNA]</scope>
    <source>
        <strain evidence="2">CG10_big_fil_rev_8_21_14_0_10_34_34</strain>
    </source>
</reference>
<dbReference type="Gene3D" id="3.30.420.40">
    <property type="match status" value="2"/>
</dbReference>
<evidence type="ECO:0000256" key="1">
    <source>
        <dbReference type="ARBA" id="ARBA00006479"/>
    </source>
</evidence>
<evidence type="ECO:0000313" key="3">
    <source>
        <dbReference type="Proteomes" id="UP000230828"/>
    </source>
</evidence>
<dbReference type="EMBL" id="PCXM01000005">
    <property type="protein sequence ID" value="PIR40336.1"/>
    <property type="molecule type" value="Genomic_DNA"/>
</dbReference>
<dbReference type="AlphaFoldDB" id="A0A2H0R244"/>
<dbReference type="SUPFAM" id="SSF53067">
    <property type="entry name" value="Actin-like ATPase domain"/>
    <property type="match status" value="1"/>
</dbReference>
<comment type="similarity">
    <text evidence="1">Belongs to the ROK (NagC/XylR) family.</text>
</comment>
<evidence type="ECO:0008006" key="4">
    <source>
        <dbReference type="Google" id="ProtNLM"/>
    </source>
</evidence>
<accession>A0A2H0R244</accession>
<name>A0A2H0R244_9BACT</name>
<comment type="caution">
    <text evidence="2">The sequence shown here is derived from an EMBL/GenBank/DDBJ whole genome shotgun (WGS) entry which is preliminary data.</text>
</comment>
<organism evidence="2 3">
    <name type="scientific">Candidatus Zambryskibacteria bacterium CG10_big_fil_rev_8_21_14_0_10_34_34</name>
    <dbReference type="NCBI Taxonomy" id="1975114"/>
    <lineage>
        <taxon>Bacteria</taxon>
        <taxon>Candidatus Zambryskiibacteriota</taxon>
    </lineage>
</organism>
<dbReference type="InterPro" id="IPR000600">
    <property type="entry name" value="ROK"/>
</dbReference>
<dbReference type="PANTHER" id="PTHR18964:SF149">
    <property type="entry name" value="BIFUNCTIONAL UDP-N-ACETYLGLUCOSAMINE 2-EPIMERASE_N-ACETYLMANNOSAMINE KINASE"/>
    <property type="match status" value="1"/>
</dbReference>
<dbReference type="Pfam" id="PF00480">
    <property type="entry name" value="ROK"/>
    <property type="match status" value="1"/>
</dbReference>
<sequence>MNSILFDIGATKIRMAYSADGEIFEEPKVVETPKNYNDCRDIFNKLIRDRSNGREIKSIAGGMSRSISDWNPEKLKEDLDKDFGVSVFIENDAAIVGLGEASWGAGRGFNIVAYITVSTGVGGARIVEGKIDEYAIGFEPGKQIMNIDSGETLEDLISGKALSKKTGKNPKEITDQNIWDEHAKILAVGLNNIIVEWSPDVVVLGGSMITGDPAIPINKTEEHLKEILKIFPKLPLIKKAELGDFGGLYGALAFLKDTGQ</sequence>
<proteinExistence type="inferred from homology"/>
<dbReference type="Proteomes" id="UP000230828">
    <property type="component" value="Unassembled WGS sequence"/>
</dbReference>
<dbReference type="InterPro" id="IPR043129">
    <property type="entry name" value="ATPase_NBD"/>
</dbReference>
<gene>
    <name evidence="2" type="ORF">COV33_00220</name>
</gene>
<protein>
    <recommendedName>
        <fullName evidence="4">ROK family protein</fullName>
    </recommendedName>
</protein>
<dbReference type="PANTHER" id="PTHR18964">
    <property type="entry name" value="ROK (REPRESSOR, ORF, KINASE) FAMILY"/>
    <property type="match status" value="1"/>
</dbReference>
<evidence type="ECO:0000313" key="2">
    <source>
        <dbReference type="EMBL" id="PIR40336.1"/>
    </source>
</evidence>